<sequence length="147" mass="15776">MSTPRETPFSQTLPVAHPPFAPTPPIPNQVARLLQDLVTPLDGLQTLPSETHAVGTRVVLPDVLLILVSPSATVHEPRVYKIPAPFPFSGGRDSGPASPAACNMTCVGFYQAPDITGHTMTCSCPRPGQLAPALDIRPRWLFGRHEP</sequence>
<organism evidence="1 2">
    <name type="scientific">Akanthomyces lecanii RCEF 1005</name>
    <dbReference type="NCBI Taxonomy" id="1081108"/>
    <lineage>
        <taxon>Eukaryota</taxon>
        <taxon>Fungi</taxon>
        <taxon>Dikarya</taxon>
        <taxon>Ascomycota</taxon>
        <taxon>Pezizomycotina</taxon>
        <taxon>Sordariomycetes</taxon>
        <taxon>Hypocreomycetidae</taxon>
        <taxon>Hypocreales</taxon>
        <taxon>Cordycipitaceae</taxon>
        <taxon>Akanthomyces</taxon>
        <taxon>Cordyceps confragosa</taxon>
    </lineage>
</organism>
<comment type="caution">
    <text evidence="1">The sequence shown here is derived from an EMBL/GenBank/DDBJ whole genome shotgun (WGS) entry which is preliminary data.</text>
</comment>
<proteinExistence type="predicted"/>
<evidence type="ECO:0000313" key="2">
    <source>
        <dbReference type="Proteomes" id="UP000076881"/>
    </source>
</evidence>
<dbReference type="EMBL" id="AZHF01000003">
    <property type="protein sequence ID" value="OAA77575.1"/>
    <property type="molecule type" value="Genomic_DNA"/>
</dbReference>
<evidence type="ECO:0000313" key="1">
    <source>
        <dbReference type="EMBL" id="OAA77575.1"/>
    </source>
</evidence>
<dbReference type="Proteomes" id="UP000076881">
    <property type="component" value="Unassembled WGS sequence"/>
</dbReference>
<accession>A0A168HC00</accession>
<keyword evidence="2" id="KW-1185">Reference proteome</keyword>
<dbReference type="AlphaFoldDB" id="A0A168HC00"/>
<protein>
    <submittedName>
        <fullName evidence="1">Uncharacterized protein</fullName>
    </submittedName>
</protein>
<gene>
    <name evidence="1" type="ORF">LEL_04398</name>
</gene>
<name>A0A168HC00_CORDF</name>
<reference evidence="1 2" key="1">
    <citation type="journal article" date="2016" name="Genome Biol. Evol.">
        <title>Divergent and convergent evolution of fungal pathogenicity.</title>
        <authorList>
            <person name="Shang Y."/>
            <person name="Xiao G."/>
            <person name="Zheng P."/>
            <person name="Cen K."/>
            <person name="Zhan S."/>
            <person name="Wang C."/>
        </authorList>
    </citation>
    <scope>NUCLEOTIDE SEQUENCE [LARGE SCALE GENOMIC DNA]</scope>
    <source>
        <strain evidence="1 2">RCEF 1005</strain>
    </source>
</reference>